<dbReference type="Proteomes" id="UP000253769">
    <property type="component" value="Unassembled WGS sequence"/>
</dbReference>
<evidence type="ECO:0000313" key="4">
    <source>
        <dbReference type="Proteomes" id="UP000253769"/>
    </source>
</evidence>
<feature type="transmembrane region" description="Helical" evidence="1">
    <location>
        <begin position="73"/>
        <end position="92"/>
    </location>
</feature>
<evidence type="ECO:0000256" key="1">
    <source>
        <dbReference type="SAM" id="Phobius"/>
    </source>
</evidence>
<feature type="transmembrane region" description="Helical" evidence="1">
    <location>
        <begin position="206"/>
        <end position="224"/>
    </location>
</feature>
<feature type="domain" description="Nucleoside transporter/FeoB GTPase Gate" evidence="2">
    <location>
        <begin position="28"/>
        <end position="116"/>
    </location>
</feature>
<accession>A0A369WMH1</accession>
<evidence type="ECO:0000313" key="3">
    <source>
        <dbReference type="EMBL" id="RDE22912.1"/>
    </source>
</evidence>
<reference evidence="3 4" key="1">
    <citation type="submission" date="2018-07" db="EMBL/GenBank/DDBJ databases">
        <title>Motiliproteus coralliicola sp. nov., a bacterium isolated from Coral.</title>
        <authorList>
            <person name="Wang G."/>
        </authorList>
    </citation>
    <scope>NUCLEOTIDE SEQUENCE [LARGE SCALE GENOMIC DNA]</scope>
    <source>
        <strain evidence="3 4">C34</strain>
    </source>
</reference>
<feature type="transmembrane region" description="Helical" evidence="1">
    <location>
        <begin position="129"/>
        <end position="154"/>
    </location>
</feature>
<feature type="transmembrane region" description="Helical" evidence="1">
    <location>
        <begin position="292"/>
        <end position="311"/>
    </location>
</feature>
<feature type="transmembrane region" description="Helical" evidence="1">
    <location>
        <begin position="174"/>
        <end position="199"/>
    </location>
</feature>
<evidence type="ECO:0000259" key="2">
    <source>
        <dbReference type="Pfam" id="PF07670"/>
    </source>
</evidence>
<dbReference type="InterPro" id="IPR011642">
    <property type="entry name" value="Gate_dom"/>
</dbReference>
<dbReference type="EMBL" id="QQOH01000002">
    <property type="protein sequence ID" value="RDE22912.1"/>
    <property type="molecule type" value="Genomic_DNA"/>
</dbReference>
<name>A0A369WMH1_9GAMM</name>
<keyword evidence="1" id="KW-0472">Membrane</keyword>
<dbReference type="OrthoDB" id="9797308at2"/>
<dbReference type="Pfam" id="PF07670">
    <property type="entry name" value="Gate"/>
    <property type="match status" value="1"/>
</dbReference>
<feature type="transmembrane region" description="Helical" evidence="1">
    <location>
        <begin position="261"/>
        <end position="286"/>
    </location>
</feature>
<dbReference type="RefSeq" id="WP_114695546.1">
    <property type="nucleotide sequence ID" value="NZ_QQOH01000002.1"/>
</dbReference>
<dbReference type="AlphaFoldDB" id="A0A369WMH1"/>
<sequence length="335" mass="37222">MSTKLTLHGFIHDTVPSLVKEIYDVSATLFKLMIPIIIIVKILEELGAIPYLSKLLEPMMSLVGLPESMGLVWTANLLSNMYAGMLVFYQMAPEESLTVAQVTVLCGMMLIAHALPVEVRIAQKAGMRLAVALGIRLGGALLFGILLHQFYSWGGWLQQPVELTWTPPPVDTSWQGWLIAQVQSLAMIVVIISALITLLRLLRWLHIERLMIWLLQPVLRLLGICPKATSLTIIGITLGLAFGGGLLIREAQSGRISRRDVFSALCLLSLCHSLIEDTLLVLLLGADLSGVLWARLVFSLVFVAVMTRLIYRTSDSFQERFLFYSIREEQPKASV</sequence>
<organism evidence="3 4">
    <name type="scientific">Motiliproteus coralliicola</name>
    <dbReference type="NCBI Taxonomy" id="2283196"/>
    <lineage>
        <taxon>Bacteria</taxon>
        <taxon>Pseudomonadati</taxon>
        <taxon>Pseudomonadota</taxon>
        <taxon>Gammaproteobacteria</taxon>
        <taxon>Oceanospirillales</taxon>
        <taxon>Oceanospirillaceae</taxon>
        <taxon>Motiliproteus</taxon>
    </lineage>
</organism>
<protein>
    <recommendedName>
        <fullName evidence="2">Nucleoside transporter/FeoB GTPase Gate domain-containing protein</fullName>
    </recommendedName>
</protein>
<feature type="transmembrane region" description="Helical" evidence="1">
    <location>
        <begin position="98"/>
        <end position="117"/>
    </location>
</feature>
<gene>
    <name evidence="3" type="ORF">DV711_10180</name>
</gene>
<keyword evidence="1" id="KW-1133">Transmembrane helix</keyword>
<keyword evidence="4" id="KW-1185">Reference proteome</keyword>
<feature type="transmembrane region" description="Helical" evidence="1">
    <location>
        <begin position="230"/>
        <end position="249"/>
    </location>
</feature>
<keyword evidence="1" id="KW-0812">Transmembrane</keyword>
<proteinExistence type="predicted"/>
<comment type="caution">
    <text evidence="3">The sequence shown here is derived from an EMBL/GenBank/DDBJ whole genome shotgun (WGS) entry which is preliminary data.</text>
</comment>